<feature type="binding site" evidence="10">
    <location>
        <position position="268"/>
    </location>
    <ligand>
        <name>Zn(2+)</name>
        <dbReference type="ChEBI" id="CHEBI:29105"/>
    </ligand>
</feature>
<keyword evidence="4 10" id="KW-0699">rRNA-binding</keyword>
<protein>
    <recommendedName>
        <fullName evidence="10">Small ribosomal subunit biogenesis GTPase RsgA</fullName>
        <ecNumber evidence="10">3.6.1.-</ecNumber>
    </recommendedName>
</protein>
<evidence type="ECO:0000256" key="4">
    <source>
        <dbReference type="ARBA" id="ARBA00022730"/>
    </source>
</evidence>
<evidence type="ECO:0000256" key="10">
    <source>
        <dbReference type="HAMAP-Rule" id="MF_01820"/>
    </source>
</evidence>
<dbReference type="Pfam" id="PF16745">
    <property type="entry name" value="RsgA_N"/>
    <property type="match status" value="1"/>
</dbReference>
<feature type="binding site" evidence="10">
    <location>
        <position position="261"/>
    </location>
    <ligand>
        <name>Zn(2+)</name>
        <dbReference type="ChEBI" id="CHEBI:29105"/>
    </ligand>
</feature>
<reference evidence="13 14" key="1">
    <citation type="submission" date="2019-08" db="EMBL/GenBank/DDBJ databases">
        <title>Genome of Vicingus serpentipes NCIMB 15042.</title>
        <authorList>
            <person name="Bowman J.P."/>
        </authorList>
    </citation>
    <scope>NUCLEOTIDE SEQUENCE [LARGE SCALE GENOMIC DNA]</scope>
    <source>
        <strain evidence="13 14">NCIMB 15042</strain>
    </source>
</reference>
<sequence length="310" mass="35205">MQGIVIKSTGSWYSVRLENEKQVDARIQGKFRIKGIKTTNPVAVGDIVTLKETEENYVITDIQDRKNYVIRKSVNLSKRSHIIAANIDQALLIVTLSHPTTYTGFIDRFLITAEAYHIPTIIVFNKIDIYTEAEKEKLTKLMAIYTKIGYKCVAISALKEANIEELKTIMKDKTSVVSGHSGVGKSTLLNCIEPKLKLKTSEISESHSQGKHTTTFAEMYELNFGGFIIDTPGVKAFGLIDFDKNELSHYFLEMRALLNECHFNNCQHINEPKCAIKAAVSTGEIEEFRYNNYISMYTDDEEENYRDKGY</sequence>
<evidence type="ECO:0000256" key="5">
    <source>
        <dbReference type="ARBA" id="ARBA00022741"/>
    </source>
</evidence>
<accession>A0A5C6RRR9</accession>
<dbReference type="Gene3D" id="1.10.40.50">
    <property type="entry name" value="Probable gtpase engc, domain 3"/>
    <property type="match status" value="1"/>
</dbReference>
<gene>
    <name evidence="10 13" type="primary">rsgA</name>
    <name evidence="13" type="ORF">FRY74_09390</name>
</gene>
<feature type="domain" description="CP-type G" evidence="12">
    <location>
        <begin position="66"/>
        <end position="237"/>
    </location>
</feature>
<evidence type="ECO:0000256" key="1">
    <source>
        <dbReference type="ARBA" id="ARBA00022490"/>
    </source>
</evidence>
<evidence type="ECO:0000256" key="7">
    <source>
        <dbReference type="ARBA" id="ARBA00022833"/>
    </source>
</evidence>
<comment type="similarity">
    <text evidence="10">Belongs to the TRAFAC class YlqF/YawG GTPase family. RsgA subfamily.</text>
</comment>
<dbReference type="Gene3D" id="3.40.50.300">
    <property type="entry name" value="P-loop containing nucleotide triphosphate hydrolases"/>
    <property type="match status" value="1"/>
</dbReference>
<keyword evidence="2 10" id="KW-0690">Ribosome biogenesis</keyword>
<dbReference type="EC" id="3.6.1.-" evidence="10"/>
<dbReference type="RefSeq" id="WP_147100838.1">
    <property type="nucleotide sequence ID" value="NZ_VOOS01000004.1"/>
</dbReference>
<dbReference type="GO" id="GO:0005525">
    <property type="term" value="F:GTP binding"/>
    <property type="evidence" value="ECO:0007669"/>
    <property type="project" value="UniProtKB-UniRule"/>
</dbReference>
<dbReference type="InterPro" id="IPR012340">
    <property type="entry name" value="NA-bd_OB-fold"/>
</dbReference>
<dbReference type="PROSITE" id="PS51721">
    <property type="entry name" value="G_CP"/>
    <property type="match status" value="1"/>
</dbReference>
<keyword evidence="8 10" id="KW-0694">RNA-binding</keyword>
<keyword evidence="7 10" id="KW-0862">Zinc</keyword>
<evidence type="ECO:0000259" key="11">
    <source>
        <dbReference type="PROSITE" id="PS50936"/>
    </source>
</evidence>
<keyword evidence="6 10" id="KW-0378">Hydrolase</keyword>
<proteinExistence type="inferred from homology"/>
<keyword evidence="9 10" id="KW-0342">GTP-binding</keyword>
<comment type="subcellular location">
    <subcellularLocation>
        <location evidence="10">Cytoplasm</location>
    </subcellularLocation>
</comment>
<evidence type="ECO:0000256" key="2">
    <source>
        <dbReference type="ARBA" id="ARBA00022517"/>
    </source>
</evidence>
<dbReference type="Proteomes" id="UP000321721">
    <property type="component" value="Unassembled WGS sequence"/>
</dbReference>
<evidence type="ECO:0000256" key="8">
    <source>
        <dbReference type="ARBA" id="ARBA00022884"/>
    </source>
</evidence>
<dbReference type="GO" id="GO:0046872">
    <property type="term" value="F:metal ion binding"/>
    <property type="evidence" value="ECO:0007669"/>
    <property type="project" value="UniProtKB-KW"/>
</dbReference>
<dbReference type="InterPro" id="IPR010914">
    <property type="entry name" value="RsgA_GTPase_dom"/>
</dbReference>
<dbReference type="InterPro" id="IPR030378">
    <property type="entry name" value="G_CP_dom"/>
</dbReference>
<feature type="binding site" evidence="10">
    <location>
        <position position="266"/>
    </location>
    <ligand>
        <name>Zn(2+)</name>
        <dbReference type="ChEBI" id="CHEBI:29105"/>
    </ligand>
</feature>
<evidence type="ECO:0000259" key="12">
    <source>
        <dbReference type="PROSITE" id="PS51721"/>
    </source>
</evidence>
<evidence type="ECO:0000313" key="13">
    <source>
        <dbReference type="EMBL" id="TXB64654.1"/>
    </source>
</evidence>
<feature type="domain" description="EngC GTPase" evidence="11">
    <location>
        <begin position="85"/>
        <end position="235"/>
    </location>
</feature>
<dbReference type="InterPro" id="IPR004881">
    <property type="entry name" value="Ribosome_biogen_GTPase_RsgA"/>
</dbReference>
<dbReference type="GO" id="GO:0042274">
    <property type="term" value="P:ribosomal small subunit biogenesis"/>
    <property type="evidence" value="ECO:0007669"/>
    <property type="project" value="UniProtKB-UniRule"/>
</dbReference>
<dbReference type="GO" id="GO:0005737">
    <property type="term" value="C:cytoplasm"/>
    <property type="evidence" value="ECO:0007669"/>
    <property type="project" value="UniProtKB-SubCell"/>
</dbReference>
<evidence type="ECO:0000256" key="6">
    <source>
        <dbReference type="ARBA" id="ARBA00022801"/>
    </source>
</evidence>
<dbReference type="OrthoDB" id="9809485at2"/>
<dbReference type="HAMAP" id="MF_01820">
    <property type="entry name" value="GTPase_RsgA"/>
    <property type="match status" value="1"/>
</dbReference>
<keyword evidence="3 10" id="KW-0479">Metal-binding</keyword>
<dbReference type="Pfam" id="PF03193">
    <property type="entry name" value="RsgA_GTPase"/>
    <property type="match status" value="1"/>
</dbReference>
<comment type="cofactor">
    <cofactor evidence="10">
        <name>Zn(2+)</name>
        <dbReference type="ChEBI" id="CHEBI:29105"/>
    </cofactor>
    <text evidence="10">Binds 1 zinc ion per subunit.</text>
</comment>
<dbReference type="NCBIfam" id="TIGR00157">
    <property type="entry name" value="ribosome small subunit-dependent GTPase A"/>
    <property type="match status" value="1"/>
</dbReference>
<evidence type="ECO:0000256" key="3">
    <source>
        <dbReference type="ARBA" id="ARBA00022723"/>
    </source>
</evidence>
<dbReference type="CDD" id="cd01854">
    <property type="entry name" value="YjeQ_EngC"/>
    <property type="match status" value="1"/>
</dbReference>
<name>A0A5C6RRR9_9FLAO</name>
<dbReference type="SUPFAM" id="SSF50249">
    <property type="entry name" value="Nucleic acid-binding proteins"/>
    <property type="match status" value="1"/>
</dbReference>
<comment type="caution">
    <text evidence="13">The sequence shown here is derived from an EMBL/GenBank/DDBJ whole genome shotgun (WGS) entry which is preliminary data.</text>
</comment>
<dbReference type="PANTHER" id="PTHR32120:SF11">
    <property type="entry name" value="SMALL RIBOSOMAL SUBUNIT BIOGENESIS GTPASE RSGA 1, MITOCHONDRIAL-RELATED"/>
    <property type="match status" value="1"/>
</dbReference>
<dbReference type="PROSITE" id="PS50936">
    <property type="entry name" value="ENGC_GTPASE"/>
    <property type="match status" value="1"/>
</dbReference>
<keyword evidence="1 10" id="KW-0963">Cytoplasm</keyword>
<dbReference type="InterPro" id="IPR027417">
    <property type="entry name" value="P-loop_NTPase"/>
</dbReference>
<feature type="binding site" evidence="10">
    <location>
        <begin position="179"/>
        <end position="187"/>
    </location>
    <ligand>
        <name>GTP</name>
        <dbReference type="ChEBI" id="CHEBI:37565"/>
    </ligand>
</feature>
<keyword evidence="14" id="KW-1185">Reference proteome</keyword>
<dbReference type="GO" id="GO:0003924">
    <property type="term" value="F:GTPase activity"/>
    <property type="evidence" value="ECO:0007669"/>
    <property type="project" value="UniProtKB-UniRule"/>
</dbReference>
<comment type="function">
    <text evidence="10">One of several proteins that assist in the late maturation steps of the functional core of the 30S ribosomal subunit. Helps release RbfA from mature subunits. May play a role in the assembly of ribosomal proteins into the subunit. Circularly permuted GTPase that catalyzes slow GTP hydrolysis, GTPase activity is stimulated by the 30S ribosomal subunit.</text>
</comment>
<keyword evidence="5 10" id="KW-0547">Nucleotide-binding</keyword>
<dbReference type="GO" id="GO:0019843">
    <property type="term" value="F:rRNA binding"/>
    <property type="evidence" value="ECO:0007669"/>
    <property type="project" value="UniProtKB-KW"/>
</dbReference>
<organism evidence="13 14">
    <name type="scientific">Vicingus serpentipes</name>
    <dbReference type="NCBI Taxonomy" id="1926625"/>
    <lineage>
        <taxon>Bacteria</taxon>
        <taxon>Pseudomonadati</taxon>
        <taxon>Bacteroidota</taxon>
        <taxon>Flavobacteriia</taxon>
        <taxon>Flavobacteriales</taxon>
        <taxon>Vicingaceae</taxon>
        <taxon>Vicingus</taxon>
    </lineage>
</organism>
<comment type="subunit">
    <text evidence="10">Monomer. Associates with 30S ribosomal subunit, binds 16S rRNA.</text>
</comment>
<dbReference type="AlphaFoldDB" id="A0A5C6RRR9"/>
<feature type="binding site" evidence="10">
    <location>
        <begin position="125"/>
        <end position="128"/>
    </location>
    <ligand>
        <name>GTP</name>
        <dbReference type="ChEBI" id="CHEBI:37565"/>
    </ligand>
</feature>
<dbReference type="PANTHER" id="PTHR32120">
    <property type="entry name" value="SMALL RIBOSOMAL SUBUNIT BIOGENESIS GTPASE RSGA"/>
    <property type="match status" value="1"/>
</dbReference>
<dbReference type="SUPFAM" id="SSF52540">
    <property type="entry name" value="P-loop containing nucleoside triphosphate hydrolases"/>
    <property type="match status" value="1"/>
</dbReference>
<feature type="binding site" evidence="10">
    <location>
        <position position="274"/>
    </location>
    <ligand>
        <name>Zn(2+)</name>
        <dbReference type="ChEBI" id="CHEBI:29105"/>
    </ligand>
</feature>
<dbReference type="CDD" id="cd04466">
    <property type="entry name" value="S1_YloQ_GTPase"/>
    <property type="match status" value="1"/>
</dbReference>
<evidence type="ECO:0000256" key="9">
    <source>
        <dbReference type="ARBA" id="ARBA00023134"/>
    </source>
</evidence>
<dbReference type="InterPro" id="IPR031944">
    <property type="entry name" value="RsgA_N"/>
</dbReference>
<dbReference type="EMBL" id="VOOS01000004">
    <property type="protein sequence ID" value="TXB64654.1"/>
    <property type="molecule type" value="Genomic_DNA"/>
</dbReference>
<dbReference type="Gene3D" id="2.40.50.140">
    <property type="entry name" value="Nucleic acid-binding proteins"/>
    <property type="match status" value="1"/>
</dbReference>
<evidence type="ECO:0000313" key="14">
    <source>
        <dbReference type="Proteomes" id="UP000321721"/>
    </source>
</evidence>